<evidence type="ECO:0000256" key="7">
    <source>
        <dbReference type="ARBA" id="ARBA00023239"/>
    </source>
</evidence>
<dbReference type="RefSeq" id="WP_056747624.1">
    <property type="nucleotide sequence ID" value="NZ_VJWE01000013.1"/>
</dbReference>
<comment type="function">
    <text evidence="8">IGPS catalyzes the conversion of PRFAR and glutamine to IGP, AICAR and glutamate. The HisF subunit catalyzes the cyclization activity that produces IGP and AICAR from PRFAR using the ammonia provided by the HisH subunit.</text>
</comment>
<dbReference type="InterPro" id="IPR050064">
    <property type="entry name" value="IGPS_HisA/HisF"/>
</dbReference>
<comment type="caution">
    <text evidence="12">The sequence shown here is derived from an EMBL/GenBank/DDBJ whole genome shotgun (WGS) entry which is preliminary data.</text>
</comment>
<dbReference type="UniPathway" id="UPA00031">
    <property type="reaction ID" value="UER00010"/>
</dbReference>
<sequence>MKRLIPVLLLKNGLIVRSQLFSIHQSIGNPMHTVRRLSNWNVDELILLDISTEDRHDLRRDDLQVQYQGTTLLGLLPEIAKLCFMPLAVGGGIRDIEAMRERFAAGADKCVINSEAVRNPALLTEASRAFGAQAVVVSIDVLRHRDGRLEVMIDGGRTPTGLDPLAWARECEQRGAGEIVLNSVDRDGAGTGYDLALVQAVTTSVSIPVIACGGVGTYADFVPALNEAGASAAAAANIFNFYELAYPHAKKTCIDAGVAMRPVQLANKWFTREPQYDFQIEKAKLEMRMSHARQGLFAAAQDPRERKMRWCTQCLYPSLSATPMEYDAKGLCTGCQMAQMKTDFGASEWQRRGTILRGIFEQARSSDGTRHDCVIGVSGGKDSYFQTHYVKNVLGYKPLLVTYYGNNYTPEGEYNLRRMAEVFDVDHIIYKPSVTLLKKLNRLGFQIMGDMNWHGHMGIATLPMKIAALHKIPLVVWGEHGYADLCGQFSMNDFVEWSYRNRLEHFGRGYEWNYMVGFEDITAADMVPYQYPSDQELFDLNLKGIYLSNYVPWDGNANSKLASELYGFEAGNTPFERTYRRASNLDDMHENGAHDYMKYVKFGYGRCTDHASKDIRSGVLSRAEGIALARHHDPVKPFDVQRWLNYVGMDETTFDAIADTFRDPRVWWFDGGWRRHELSD</sequence>
<dbReference type="EC" id="4.3.2.10" evidence="4"/>
<dbReference type="SUPFAM" id="SSF51366">
    <property type="entry name" value="Ribulose-phoshate binding barrel"/>
    <property type="match status" value="1"/>
</dbReference>
<protein>
    <recommendedName>
        <fullName evidence="4">imidazole glycerol-phosphate synthase</fullName>
        <ecNumber evidence="4">4.3.2.10</ecNumber>
    </recommendedName>
    <alternativeName>
        <fullName evidence="9">IGP synthase cyclase subunit</fullName>
    </alternativeName>
</protein>
<keyword evidence="6 11" id="KW-0368">Histidine biosynthesis</keyword>
<dbReference type="AlphaFoldDB" id="A0A561XN83"/>
<organism evidence="12 13">
    <name type="scientific">Acidovorax delafieldii</name>
    <name type="common">Pseudomonas delafieldii</name>
    <dbReference type="NCBI Taxonomy" id="47920"/>
    <lineage>
        <taxon>Bacteria</taxon>
        <taxon>Pseudomonadati</taxon>
        <taxon>Pseudomonadota</taxon>
        <taxon>Betaproteobacteria</taxon>
        <taxon>Burkholderiales</taxon>
        <taxon>Comamonadaceae</taxon>
        <taxon>Acidovorax</taxon>
    </lineage>
</organism>
<dbReference type="CDD" id="cd04731">
    <property type="entry name" value="HisF"/>
    <property type="match status" value="1"/>
</dbReference>
<dbReference type="GO" id="GO:0016829">
    <property type="term" value="F:lyase activity"/>
    <property type="evidence" value="ECO:0007669"/>
    <property type="project" value="UniProtKB-KW"/>
</dbReference>
<keyword evidence="5 11" id="KW-0028">Amino-acid biosynthesis</keyword>
<comment type="subunit">
    <text evidence="3">Heterodimer of HisH and HisF.</text>
</comment>
<evidence type="ECO:0000256" key="1">
    <source>
        <dbReference type="ARBA" id="ARBA00005091"/>
    </source>
</evidence>
<dbReference type="NCBIfam" id="TIGR03573">
    <property type="entry name" value="WbuX"/>
    <property type="match status" value="1"/>
</dbReference>
<proteinExistence type="inferred from homology"/>
<dbReference type="Pfam" id="PF00977">
    <property type="entry name" value="His_biosynth"/>
    <property type="match status" value="1"/>
</dbReference>
<evidence type="ECO:0000256" key="9">
    <source>
        <dbReference type="ARBA" id="ARBA00030264"/>
    </source>
</evidence>
<dbReference type="PANTHER" id="PTHR21235:SF2">
    <property type="entry name" value="IMIDAZOLE GLYCEROL PHOSPHATE SYNTHASE HISHF"/>
    <property type="match status" value="1"/>
</dbReference>
<dbReference type="InterPro" id="IPR020022">
    <property type="entry name" value="N-acetyl_sugar_amidoTrfase"/>
</dbReference>
<evidence type="ECO:0000256" key="11">
    <source>
        <dbReference type="RuleBase" id="RU003657"/>
    </source>
</evidence>
<keyword evidence="7" id="KW-0456">Lyase</keyword>
<evidence type="ECO:0000256" key="2">
    <source>
        <dbReference type="ARBA" id="ARBA00009667"/>
    </source>
</evidence>
<evidence type="ECO:0000256" key="8">
    <source>
        <dbReference type="ARBA" id="ARBA00025475"/>
    </source>
</evidence>
<dbReference type="Gene3D" id="3.20.20.70">
    <property type="entry name" value="Aldolase class I"/>
    <property type="match status" value="1"/>
</dbReference>
<dbReference type="InterPro" id="IPR006062">
    <property type="entry name" value="His_biosynth"/>
</dbReference>
<evidence type="ECO:0000256" key="4">
    <source>
        <dbReference type="ARBA" id="ARBA00012809"/>
    </source>
</evidence>
<name>A0A561XN83_ACIDE</name>
<dbReference type="Proteomes" id="UP000321485">
    <property type="component" value="Unassembled WGS sequence"/>
</dbReference>
<comment type="pathway">
    <text evidence="1">Amino-acid biosynthesis; L-histidine biosynthesis; L-histidine from 5-phospho-alpha-D-ribose 1-diphosphate: step 5/9.</text>
</comment>
<dbReference type="SUPFAM" id="SSF52402">
    <property type="entry name" value="Adenine nucleotide alpha hydrolases-like"/>
    <property type="match status" value="1"/>
</dbReference>
<reference evidence="12 13" key="1">
    <citation type="journal article" date="2015" name="Stand. Genomic Sci.">
        <title>Genomic Encyclopedia of Bacterial and Archaeal Type Strains, Phase III: the genomes of soil and plant-associated and newly described type strains.</title>
        <authorList>
            <person name="Whitman W.B."/>
            <person name="Woyke T."/>
            <person name="Klenk H.P."/>
            <person name="Zhou Y."/>
            <person name="Lilburn T.G."/>
            <person name="Beck B.J."/>
            <person name="De Vos P."/>
            <person name="Vandamme P."/>
            <person name="Eisen J.A."/>
            <person name="Garrity G."/>
            <person name="Hugenholtz P."/>
            <person name="Kyrpides N.C."/>
        </authorList>
    </citation>
    <scope>NUCLEOTIDE SEQUENCE [LARGE SCALE GENOMIC DNA]</scope>
    <source>
        <strain evidence="12 13">DSM 64</strain>
    </source>
</reference>
<accession>A0A561XN83</accession>
<dbReference type="GO" id="GO:0000105">
    <property type="term" value="P:L-histidine biosynthetic process"/>
    <property type="evidence" value="ECO:0007669"/>
    <property type="project" value="UniProtKB-UniPathway"/>
</dbReference>
<dbReference type="GeneID" id="51111673"/>
<evidence type="ECO:0000256" key="5">
    <source>
        <dbReference type="ARBA" id="ARBA00022605"/>
    </source>
</evidence>
<comment type="catalytic activity">
    <reaction evidence="10">
        <text>5-[(5-phospho-1-deoxy-D-ribulos-1-ylimino)methylamino]-1-(5-phospho-beta-D-ribosyl)imidazole-4-carboxamide + L-glutamine = D-erythro-1-(imidazol-4-yl)glycerol 3-phosphate + 5-amino-1-(5-phospho-beta-D-ribosyl)imidazole-4-carboxamide + L-glutamate + H(+)</text>
        <dbReference type="Rhea" id="RHEA:24793"/>
        <dbReference type="ChEBI" id="CHEBI:15378"/>
        <dbReference type="ChEBI" id="CHEBI:29985"/>
        <dbReference type="ChEBI" id="CHEBI:58278"/>
        <dbReference type="ChEBI" id="CHEBI:58359"/>
        <dbReference type="ChEBI" id="CHEBI:58475"/>
        <dbReference type="ChEBI" id="CHEBI:58525"/>
        <dbReference type="EC" id="4.3.2.10"/>
    </reaction>
</comment>
<dbReference type="PANTHER" id="PTHR21235">
    <property type="entry name" value="IMIDAZOLE GLYCEROL PHOSPHATE SYNTHASE SUBUNIT HISF/H IGP SYNTHASE SUBUNIT HISF/H"/>
    <property type="match status" value="1"/>
</dbReference>
<gene>
    <name evidence="12" type="ORF">ATF69_2615</name>
</gene>
<evidence type="ECO:0000313" key="12">
    <source>
        <dbReference type="EMBL" id="TWG37567.1"/>
    </source>
</evidence>
<dbReference type="EMBL" id="VJWE01000013">
    <property type="protein sequence ID" value="TWG37567.1"/>
    <property type="molecule type" value="Genomic_DNA"/>
</dbReference>
<evidence type="ECO:0000256" key="3">
    <source>
        <dbReference type="ARBA" id="ARBA00011152"/>
    </source>
</evidence>
<dbReference type="InterPro" id="IPR011060">
    <property type="entry name" value="RibuloseP-bd_barrel"/>
</dbReference>
<evidence type="ECO:0000256" key="6">
    <source>
        <dbReference type="ARBA" id="ARBA00023102"/>
    </source>
</evidence>
<evidence type="ECO:0000256" key="10">
    <source>
        <dbReference type="ARBA" id="ARBA00047838"/>
    </source>
</evidence>
<comment type="similarity">
    <text evidence="2 11">Belongs to the HisA/HisF family.</text>
</comment>
<evidence type="ECO:0000313" key="13">
    <source>
        <dbReference type="Proteomes" id="UP000321485"/>
    </source>
</evidence>
<dbReference type="InterPro" id="IPR004651">
    <property type="entry name" value="HisF"/>
</dbReference>
<dbReference type="InterPro" id="IPR013785">
    <property type="entry name" value="Aldolase_TIM"/>
</dbReference>
<dbReference type="GO" id="GO:0000107">
    <property type="term" value="F:imidazoleglycerol-phosphate synthase activity"/>
    <property type="evidence" value="ECO:0007669"/>
    <property type="project" value="InterPro"/>
</dbReference>